<feature type="compositionally biased region" description="Polar residues" evidence="1">
    <location>
        <begin position="265"/>
        <end position="276"/>
    </location>
</feature>
<name>A0A078ARL8_STYLE</name>
<keyword evidence="3" id="KW-1185">Reference proteome</keyword>
<sequence>MTIQQMNHKLLKSFDSIGSVEKQYDAALIYGTSDNRMQEQLQNNYFNYPRWKVDEGQPFDNQLFEPIFQTHDNRAEKYLKKKGYLDQFITHDDQSKSSGNSQAKKASQGQSSGEQQYPLKQTIQQKMNDNQFNKQLMQSFLDRRAILNLKKRQTIANHLIAGFSTKSITTPNSPRVQQVKQIKHSDKSNGSYGGAELTALDEIRIDPVNVALLNEKLAQFQQQQLLQQHLQQNPHLNIPQTYVNLPQTGAKQKIVLPKGIINFSAAQSRGHSSGGSKSAERTHRRQGQSHEPREESLRRKKKVMQIIRNFENDNQQLDLPQHTQAQPQIQPNHRELSFLLKSKMMKHQDVEIPQIGDTKGKVIIHKRITKTFLGKTPDQSQEKIKIQQPLRQRDKIPQPLTRGESPLMSDLNSYIMLKDHDVPPGQINRPMHQIGLNPPTSDDLMQKLYKFQQQQQNHSLNPSKSRERKSNHNQLLINLQNFNFKHSNLINNSSNQNQKSRRPSNSDQI</sequence>
<feature type="region of interest" description="Disordered" evidence="1">
    <location>
        <begin position="375"/>
        <end position="407"/>
    </location>
</feature>
<dbReference type="InParanoid" id="A0A078ARL8"/>
<dbReference type="OrthoDB" id="10666182at2759"/>
<protein>
    <submittedName>
        <fullName evidence="2">Uncharacterized protein</fullName>
    </submittedName>
</protein>
<feature type="region of interest" description="Disordered" evidence="1">
    <location>
        <begin position="487"/>
        <end position="509"/>
    </location>
</feature>
<evidence type="ECO:0000313" key="3">
    <source>
        <dbReference type="Proteomes" id="UP000039865"/>
    </source>
</evidence>
<dbReference type="Proteomes" id="UP000039865">
    <property type="component" value="Unassembled WGS sequence"/>
</dbReference>
<evidence type="ECO:0000256" key="1">
    <source>
        <dbReference type="SAM" id="MobiDB-lite"/>
    </source>
</evidence>
<feature type="region of interest" description="Disordered" evidence="1">
    <location>
        <begin position="265"/>
        <end position="299"/>
    </location>
</feature>
<accession>A0A078ARL8</accession>
<feature type="compositionally biased region" description="Basic and acidic residues" evidence="1">
    <location>
        <begin position="288"/>
        <end position="297"/>
    </location>
</feature>
<feature type="compositionally biased region" description="Basic and acidic residues" evidence="1">
    <location>
        <begin position="380"/>
        <end position="396"/>
    </location>
</feature>
<feature type="compositionally biased region" description="Low complexity" evidence="1">
    <location>
        <begin position="101"/>
        <end position="113"/>
    </location>
</feature>
<dbReference type="AlphaFoldDB" id="A0A078ARL8"/>
<dbReference type="EMBL" id="CCKQ01013456">
    <property type="protein sequence ID" value="CDW85120.1"/>
    <property type="molecule type" value="Genomic_DNA"/>
</dbReference>
<organism evidence="2 3">
    <name type="scientific">Stylonychia lemnae</name>
    <name type="common">Ciliate</name>
    <dbReference type="NCBI Taxonomy" id="5949"/>
    <lineage>
        <taxon>Eukaryota</taxon>
        <taxon>Sar</taxon>
        <taxon>Alveolata</taxon>
        <taxon>Ciliophora</taxon>
        <taxon>Intramacronucleata</taxon>
        <taxon>Spirotrichea</taxon>
        <taxon>Stichotrichia</taxon>
        <taxon>Sporadotrichida</taxon>
        <taxon>Oxytrichidae</taxon>
        <taxon>Stylonychinae</taxon>
        <taxon>Stylonychia</taxon>
    </lineage>
</organism>
<proteinExistence type="predicted"/>
<gene>
    <name evidence="2" type="primary">Contig16386.g17452</name>
    <name evidence="2" type="ORF">STYLEM_14190</name>
</gene>
<feature type="region of interest" description="Disordered" evidence="1">
    <location>
        <begin position="91"/>
        <end position="116"/>
    </location>
</feature>
<reference evidence="2 3" key="1">
    <citation type="submission" date="2014-06" db="EMBL/GenBank/DDBJ databases">
        <authorList>
            <person name="Swart Estienne"/>
        </authorList>
    </citation>
    <scope>NUCLEOTIDE SEQUENCE [LARGE SCALE GENOMIC DNA]</scope>
    <source>
        <strain evidence="2 3">130c</strain>
    </source>
</reference>
<evidence type="ECO:0000313" key="2">
    <source>
        <dbReference type="EMBL" id="CDW85120.1"/>
    </source>
</evidence>